<protein>
    <submittedName>
        <fullName evidence="9">Response regulator</fullName>
    </submittedName>
</protein>
<dbReference type="SMART" id="SM00448">
    <property type="entry name" value="REC"/>
    <property type="match status" value="1"/>
</dbReference>
<dbReference type="InterPro" id="IPR039420">
    <property type="entry name" value="WalR-like"/>
</dbReference>
<keyword evidence="3" id="KW-0805">Transcription regulation</keyword>
<dbReference type="PANTHER" id="PTHR48111:SF4">
    <property type="entry name" value="DNA-BINDING DUAL TRANSCRIPTIONAL REGULATOR OMPR"/>
    <property type="match status" value="1"/>
</dbReference>
<dbReference type="GO" id="GO:0000156">
    <property type="term" value="F:phosphorelay response regulator activity"/>
    <property type="evidence" value="ECO:0007669"/>
    <property type="project" value="TreeGrafter"/>
</dbReference>
<evidence type="ECO:0000256" key="2">
    <source>
        <dbReference type="ARBA" id="ARBA00023012"/>
    </source>
</evidence>
<dbReference type="AlphaFoldDB" id="A0A7V0T6U7"/>
<dbReference type="Pfam" id="PF00072">
    <property type="entry name" value="Response_reg"/>
    <property type="match status" value="1"/>
</dbReference>
<keyword evidence="2" id="KW-0902">Two-component regulatory system</keyword>
<dbReference type="CDD" id="cd17574">
    <property type="entry name" value="REC_OmpR"/>
    <property type="match status" value="1"/>
</dbReference>
<organism evidence="9">
    <name type="scientific">candidate division WOR-3 bacterium</name>
    <dbReference type="NCBI Taxonomy" id="2052148"/>
    <lineage>
        <taxon>Bacteria</taxon>
        <taxon>Bacteria division WOR-3</taxon>
    </lineage>
</organism>
<reference evidence="9" key="1">
    <citation type="journal article" date="2020" name="mSystems">
        <title>Genome- and Community-Level Interaction Insights into Carbon Utilization and Element Cycling Functions of Hydrothermarchaeota in Hydrothermal Sediment.</title>
        <authorList>
            <person name="Zhou Z."/>
            <person name="Liu Y."/>
            <person name="Xu W."/>
            <person name="Pan J."/>
            <person name="Luo Z.H."/>
            <person name="Li M."/>
        </authorList>
    </citation>
    <scope>NUCLEOTIDE SEQUENCE [LARGE SCALE GENOMIC DNA]</scope>
    <source>
        <strain evidence="9">SpSt-1182</strain>
    </source>
</reference>
<dbReference type="Proteomes" id="UP000885672">
    <property type="component" value="Unassembled WGS sequence"/>
</dbReference>
<keyword evidence="1 6" id="KW-0597">Phosphoprotein</keyword>
<accession>A0A7V0T6U7</accession>
<dbReference type="InterPro" id="IPR001789">
    <property type="entry name" value="Sig_transdc_resp-reg_receiver"/>
</dbReference>
<evidence type="ECO:0000256" key="4">
    <source>
        <dbReference type="ARBA" id="ARBA00023125"/>
    </source>
</evidence>
<dbReference type="FunFam" id="3.40.50.2300:FF:000001">
    <property type="entry name" value="DNA-binding response regulator PhoB"/>
    <property type="match status" value="1"/>
</dbReference>
<name>A0A7V0T6U7_UNCW3</name>
<gene>
    <name evidence="9" type="ORF">ENN51_07185</name>
</gene>
<keyword evidence="4" id="KW-0238">DNA-binding</keyword>
<dbReference type="GO" id="GO:0005829">
    <property type="term" value="C:cytosol"/>
    <property type="evidence" value="ECO:0007669"/>
    <property type="project" value="TreeGrafter"/>
</dbReference>
<dbReference type="GO" id="GO:0032993">
    <property type="term" value="C:protein-DNA complex"/>
    <property type="evidence" value="ECO:0007669"/>
    <property type="project" value="TreeGrafter"/>
</dbReference>
<evidence type="ECO:0000256" key="3">
    <source>
        <dbReference type="ARBA" id="ARBA00023015"/>
    </source>
</evidence>
<feature type="domain" description="Response regulatory" evidence="8">
    <location>
        <begin position="16"/>
        <end position="132"/>
    </location>
</feature>
<dbReference type="GO" id="GO:0000976">
    <property type="term" value="F:transcription cis-regulatory region binding"/>
    <property type="evidence" value="ECO:0007669"/>
    <property type="project" value="TreeGrafter"/>
</dbReference>
<evidence type="ECO:0000256" key="6">
    <source>
        <dbReference type="PROSITE-ProRule" id="PRU00169"/>
    </source>
</evidence>
<dbReference type="EMBL" id="DSBX01000267">
    <property type="protein sequence ID" value="HDR00047.1"/>
    <property type="molecule type" value="Genomic_DNA"/>
</dbReference>
<evidence type="ECO:0000259" key="8">
    <source>
        <dbReference type="PROSITE" id="PS50110"/>
    </source>
</evidence>
<evidence type="ECO:0000313" key="9">
    <source>
        <dbReference type="EMBL" id="HDR00047.1"/>
    </source>
</evidence>
<dbReference type="GO" id="GO:0006355">
    <property type="term" value="P:regulation of DNA-templated transcription"/>
    <property type="evidence" value="ECO:0007669"/>
    <property type="project" value="TreeGrafter"/>
</dbReference>
<evidence type="ECO:0000256" key="1">
    <source>
        <dbReference type="ARBA" id="ARBA00022553"/>
    </source>
</evidence>
<dbReference type="InterPro" id="IPR011006">
    <property type="entry name" value="CheY-like_superfamily"/>
</dbReference>
<comment type="caution">
    <text evidence="9">The sequence shown here is derived from an EMBL/GenBank/DDBJ whole genome shotgun (WGS) entry which is preliminary data.</text>
</comment>
<evidence type="ECO:0000256" key="5">
    <source>
        <dbReference type="ARBA" id="ARBA00023163"/>
    </source>
</evidence>
<dbReference type="SUPFAM" id="SSF52172">
    <property type="entry name" value="CheY-like"/>
    <property type="match status" value="1"/>
</dbReference>
<feature type="region of interest" description="Disordered" evidence="7">
    <location>
        <begin position="136"/>
        <end position="168"/>
    </location>
</feature>
<dbReference type="PROSITE" id="PS50110">
    <property type="entry name" value="RESPONSE_REGULATORY"/>
    <property type="match status" value="1"/>
</dbReference>
<evidence type="ECO:0000256" key="7">
    <source>
        <dbReference type="SAM" id="MobiDB-lite"/>
    </source>
</evidence>
<keyword evidence="5" id="KW-0804">Transcription</keyword>
<feature type="modified residue" description="4-aspartylphosphate" evidence="6">
    <location>
        <position position="65"/>
    </location>
</feature>
<feature type="compositionally biased region" description="Basic and acidic residues" evidence="7">
    <location>
        <begin position="136"/>
        <end position="150"/>
    </location>
</feature>
<dbReference type="Gene3D" id="3.40.50.2300">
    <property type="match status" value="1"/>
</dbReference>
<proteinExistence type="predicted"/>
<dbReference type="PANTHER" id="PTHR48111">
    <property type="entry name" value="REGULATOR OF RPOS"/>
    <property type="match status" value="1"/>
</dbReference>
<sequence length="168" mass="18219">MNERETSGVLGQPGPLVLVVDDEEDIRFVIKARLEAAGFRVVTAATGLEGLTQARRLRPGLVLLDLMLPGIDGFSVCAMLKRDRQFSKMPVIILSARSQDKDFETGISLGADAYLTKPFSGPELIGKVRELLSAREDGRPEDSLENEREASGVLGQKVPAADTPRARS</sequence>